<dbReference type="PROSITE" id="PS50995">
    <property type="entry name" value="HTH_MARR_2"/>
    <property type="match status" value="1"/>
</dbReference>
<dbReference type="Gene3D" id="1.10.10.10">
    <property type="entry name" value="Winged helix-like DNA-binding domain superfamily/Winged helix DNA-binding domain"/>
    <property type="match status" value="1"/>
</dbReference>
<dbReference type="Proteomes" id="UP000653358">
    <property type="component" value="Unassembled WGS sequence"/>
</dbReference>
<dbReference type="InterPro" id="IPR023187">
    <property type="entry name" value="Tscrpt_reg_MarR-type_CS"/>
</dbReference>
<dbReference type="PROSITE" id="PS01117">
    <property type="entry name" value="HTH_MARR_1"/>
    <property type="match status" value="1"/>
</dbReference>
<evidence type="ECO:0000313" key="5">
    <source>
        <dbReference type="EMBL" id="MBC3797296.1"/>
    </source>
</evidence>
<dbReference type="SMART" id="SM00347">
    <property type="entry name" value="HTH_MARR"/>
    <property type="match status" value="1"/>
</dbReference>
<evidence type="ECO:0000256" key="3">
    <source>
        <dbReference type="ARBA" id="ARBA00023163"/>
    </source>
</evidence>
<evidence type="ECO:0000259" key="4">
    <source>
        <dbReference type="PROSITE" id="PS50995"/>
    </source>
</evidence>
<evidence type="ECO:0000256" key="1">
    <source>
        <dbReference type="ARBA" id="ARBA00023015"/>
    </source>
</evidence>
<sequence>MKQFSIIERSCRTFSERRLKKYDLGFSEQLVLMYVSAHDEVNQEKIARNYMIDKGAIAKTSVKLEKKGFITRIQNPDNKREYLVSLTQDGQNIIKHMNEILIDWNEGLYEGISEEDIIVMKRTTEKMVANAAKLIERETNQ</sequence>
<dbReference type="RefSeq" id="WP_148605034.1">
    <property type="nucleotide sequence ID" value="NZ_RXYB01000018.1"/>
</dbReference>
<keyword evidence="3" id="KW-0804">Transcription</keyword>
<keyword evidence="6" id="KW-1185">Reference proteome</keyword>
<dbReference type="InterPro" id="IPR036388">
    <property type="entry name" value="WH-like_DNA-bd_sf"/>
</dbReference>
<reference evidence="5 6" key="1">
    <citation type="journal article" date="2020" name="mSystems">
        <title>Defining Genomic and Predicted Metabolic Features of the Acetobacterium Genus.</title>
        <authorList>
            <person name="Ross D.E."/>
            <person name="Marshall C.W."/>
            <person name="Gulliver D."/>
            <person name="May H.D."/>
            <person name="Norman R.S."/>
        </authorList>
    </citation>
    <scope>NUCLEOTIDE SEQUENCE [LARGE SCALE GENOMIC DNA]</scope>
    <source>
        <strain evidence="5 6">DSM 9173</strain>
    </source>
</reference>
<dbReference type="PANTHER" id="PTHR42756:SF1">
    <property type="entry name" value="TRANSCRIPTIONAL REPRESSOR OF EMRAB OPERON"/>
    <property type="match status" value="1"/>
</dbReference>
<dbReference type="PANTHER" id="PTHR42756">
    <property type="entry name" value="TRANSCRIPTIONAL REGULATOR, MARR"/>
    <property type="match status" value="1"/>
</dbReference>
<protein>
    <submittedName>
        <fullName evidence="5">MarR family transcriptional regulator</fullName>
    </submittedName>
</protein>
<dbReference type="EMBL" id="WJBB01000010">
    <property type="protein sequence ID" value="MBC3797296.1"/>
    <property type="molecule type" value="Genomic_DNA"/>
</dbReference>
<keyword evidence="2" id="KW-0238">DNA-binding</keyword>
<gene>
    <name evidence="5" type="ORF">GH807_09570</name>
</gene>
<proteinExistence type="predicted"/>
<accession>A0ABR6WLI8</accession>
<evidence type="ECO:0000313" key="6">
    <source>
        <dbReference type="Proteomes" id="UP000653358"/>
    </source>
</evidence>
<dbReference type="PRINTS" id="PR00598">
    <property type="entry name" value="HTHMARR"/>
</dbReference>
<dbReference type="SUPFAM" id="SSF46785">
    <property type="entry name" value="Winged helix' DNA-binding domain"/>
    <property type="match status" value="1"/>
</dbReference>
<evidence type="ECO:0000256" key="2">
    <source>
        <dbReference type="ARBA" id="ARBA00023125"/>
    </source>
</evidence>
<feature type="domain" description="HTH marR-type" evidence="4">
    <location>
        <begin position="1"/>
        <end position="129"/>
    </location>
</feature>
<dbReference type="Pfam" id="PF01047">
    <property type="entry name" value="MarR"/>
    <property type="match status" value="1"/>
</dbReference>
<keyword evidence="1" id="KW-0805">Transcription regulation</keyword>
<name>A0ABR6WLI8_9FIRM</name>
<dbReference type="InterPro" id="IPR000835">
    <property type="entry name" value="HTH_MarR-typ"/>
</dbReference>
<comment type="caution">
    <text evidence="5">The sequence shown here is derived from an EMBL/GenBank/DDBJ whole genome shotgun (WGS) entry which is preliminary data.</text>
</comment>
<organism evidence="5 6">
    <name type="scientific">Acetobacterium tundrae</name>
    <dbReference type="NCBI Taxonomy" id="132932"/>
    <lineage>
        <taxon>Bacteria</taxon>
        <taxon>Bacillati</taxon>
        <taxon>Bacillota</taxon>
        <taxon>Clostridia</taxon>
        <taxon>Eubacteriales</taxon>
        <taxon>Eubacteriaceae</taxon>
        <taxon>Acetobacterium</taxon>
    </lineage>
</organism>
<dbReference type="InterPro" id="IPR036390">
    <property type="entry name" value="WH_DNA-bd_sf"/>
</dbReference>